<name>A0A396JNM1_MEDTR</name>
<dbReference type="AlphaFoldDB" id="A0A396JNM1"/>
<gene>
    <name evidence="2" type="ORF">MtrunA17_Chr1g0171951</name>
</gene>
<sequence length="350" mass="38189">MREVSHFNQAGYDGIETVLECDPDFWSYFSLLSTLKRLGYPMLRSLSYYDPSLLMELVRLRDDQGCRRMMHISIEFDRVHLYVVHTVGENPPLAPLNPLIEYPIEVGNVGVVVEEIVEEENNVVENDADNVGNEGVDDVVFEDAMNFGEDVGNEGPGVEVGNEGVEVEVGNEGVEVEEGGYVVEDKVVGGVNGEGQGVIDEGPSLVGEEDYVGSTVLNEGEHVGPTVLNEGPTMVDGEINFVINLGGPADVREDNGPSVDLRDAFVYGLANEYGSNLQGEESEGEDSALAISIDDSEGDIGVEDGSWFNFAEETNLESEVTVEGTNREGDVLGEELRDLLLKLYQRKVMK</sequence>
<evidence type="ECO:0000259" key="1">
    <source>
        <dbReference type="Pfam" id="PF26130"/>
    </source>
</evidence>
<evidence type="ECO:0000313" key="2">
    <source>
        <dbReference type="EMBL" id="RHN78992.1"/>
    </source>
</evidence>
<protein>
    <recommendedName>
        <fullName evidence="1">PB1-like domain-containing protein</fullName>
    </recommendedName>
</protein>
<dbReference type="Gramene" id="rna2668">
    <property type="protein sequence ID" value="RHN78992.1"/>
    <property type="gene ID" value="gene2668"/>
</dbReference>
<comment type="caution">
    <text evidence="2">The sequence shown here is derived from an EMBL/GenBank/DDBJ whole genome shotgun (WGS) entry which is preliminary data.</text>
</comment>
<reference evidence="2" key="1">
    <citation type="journal article" date="2018" name="Nat. Plants">
        <title>Whole-genome landscape of Medicago truncatula symbiotic genes.</title>
        <authorList>
            <person name="Pecrix Y."/>
            <person name="Gamas P."/>
            <person name="Carrere S."/>
        </authorList>
    </citation>
    <scope>NUCLEOTIDE SEQUENCE</scope>
    <source>
        <tissue evidence="2">Leaves</tissue>
    </source>
</reference>
<proteinExistence type="predicted"/>
<dbReference type="Proteomes" id="UP000265566">
    <property type="component" value="Chromosome 1"/>
</dbReference>
<dbReference type="Pfam" id="PF26130">
    <property type="entry name" value="PB1-like"/>
    <property type="match status" value="1"/>
</dbReference>
<organism evidence="2">
    <name type="scientific">Medicago truncatula</name>
    <name type="common">Barrel medic</name>
    <name type="synonym">Medicago tribuloides</name>
    <dbReference type="NCBI Taxonomy" id="3880"/>
    <lineage>
        <taxon>Eukaryota</taxon>
        <taxon>Viridiplantae</taxon>
        <taxon>Streptophyta</taxon>
        <taxon>Embryophyta</taxon>
        <taxon>Tracheophyta</taxon>
        <taxon>Spermatophyta</taxon>
        <taxon>Magnoliopsida</taxon>
        <taxon>eudicotyledons</taxon>
        <taxon>Gunneridae</taxon>
        <taxon>Pentapetalae</taxon>
        <taxon>rosids</taxon>
        <taxon>fabids</taxon>
        <taxon>Fabales</taxon>
        <taxon>Fabaceae</taxon>
        <taxon>Papilionoideae</taxon>
        <taxon>50 kb inversion clade</taxon>
        <taxon>NPAAA clade</taxon>
        <taxon>Hologalegina</taxon>
        <taxon>IRL clade</taxon>
        <taxon>Trifolieae</taxon>
        <taxon>Medicago</taxon>
    </lineage>
</organism>
<dbReference type="InterPro" id="IPR058594">
    <property type="entry name" value="PB1-like_dom_pln"/>
</dbReference>
<feature type="domain" description="PB1-like" evidence="1">
    <location>
        <begin position="15"/>
        <end position="85"/>
    </location>
</feature>
<accession>A0A396JNM1</accession>
<dbReference type="EMBL" id="PSQE01000001">
    <property type="protein sequence ID" value="RHN78992.1"/>
    <property type="molecule type" value="Genomic_DNA"/>
</dbReference>